<evidence type="ECO:0000313" key="2">
    <source>
        <dbReference type="EMBL" id="GGG52825.1"/>
    </source>
</evidence>
<keyword evidence="3" id="KW-1185">Reference proteome</keyword>
<name>A0A917GPJ7_9BACL</name>
<gene>
    <name evidence="2" type="ORF">GCM10010918_01870</name>
</gene>
<comment type="caution">
    <text evidence="2">The sequence shown here is derived from an EMBL/GenBank/DDBJ whole genome shotgun (WGS) entry which is preliminary data.</text>
</comment>
<dbReference type="GO" id="GO:0003824">
    <property type="term" value="F:catalytic activity"/>
    <property type="evidence" value="ECO:0007669"/>
    <property type="project" value="UniProtKB-ARBA"/>
</dbReference>
<dbReference type="RefSeq" id="WP_188887072.1">
    <property type="nucleotide sequence ID" value="NZ_BMHY01000001.1"/>
</dbReference>
<dbReference type="EMBL" id="BMHY01000001">
    <property type="protein sequence ID" value="GGG52825.1"/>
    <property type="molecule type" value="Genomic_DNA"/>
</dbReference>
<organism evidence="2 3">
    <name type="scientific">Paenibacillus radicis</name>
    <name type="common">ex Gao et al. 2016</name>
    <dbReference type="NCBI Taxonomy" id="1737354"/>
    <lineage>
        <taxon>Bacteria</taxon>
        <taxon>Bacillati</taxon>
        <taxon>Bacillota</taxon>
        <taxon>Bacilli</taxon>
        <taxon>Bacillales</taxon>
        <taxon>Paenibacillaceae</taxon>
        <taxon>Paenibacillus</taxon>
    </lineage>
</organism>
<protein>
    <recommendedName>
        <fullName evidence="1">Aerobactin siderophore biosynthesis IucA/IucC-like C-terminal domain-containing protein</fullName>
    </recommendedName>
</protein>
<accession>A0A917GPJ7</accession>
<reference evidence="2 3" key="1">
    <citation type="journal article" date="2014" name="Int. J. Syst. Evol. Microbiol.">
        <title>Complete genome sequence of Corynebacterium casei LMG S-19264T (=DSM 44701T), isolated from a smear-ripened cheese.</title>
        <authorList>
            <consortium name="US DOE Joint Genome Institute (JGI-PGF)"/>
            <person name="Walter F."/>
            <person name="Albersmeier A."/>
            <person name="Kalinowski J."/>
            <person name="Ruckert C."/>
        </authorList>
    </citation>
    <scope>NUCLEOTIDE SEQUENCE [LARGE SCALE GENOMIC DNA]</scope>
    <source>
        <strain evidence="2 3">CGMCC 1.15286</strain>
    </source>
</reference>
<dbReference type="AlphaFoldDB" id="A0A917GPJ7"/>
<feature type="domain" description="Aerobactin siderophore biosynthesis IucA/IucC-like C-terminal" evidence="1">
    <location>
        <begin position="64"/>
        <end position="218"/>
    </location>
</feature>
<evidence type="ECO:0000313" key="3">
    <source>
        <dbReference type="Proteomes" id="UP000600247"/>
    </source>
</evidence>
<proteinExistence type="predicted"/>
<dbReference type="Proteomes" id="UP000600247">
    <property type="component" value="Unassembled WGS sequence"/>
</dbReference>
<dbReference type="InterPro" id="IPR022770">
    <property type="entry name" value="IucA/IucC-like_C"/>
</dbReference>
<evidence type="ECO:0000259" key="1">
    <source>
        <dbReference type="Pfam" id="PF06276"/>
    </source>
</evidence>
<sequence>MNNELWEQLGTLFGIHLQQEKEAVCTLTGAELTDREAMRQFLTLYSQLIEGEDLSVGAAYFCSWFGDLTAALLYSVAIHRSAPTMSLSNMSVHLIQEKNFVRIAFQFVEDEVLTAGGSMADWQTWREEVFRRFYRESVQPLLSCLAEASGLKAGILWGQLPTALQNYREKLQAMLTERRMDKELSRLAEADHYLCHVLEPEVFGLKRNPFQVKVRLIDHPLAAGQKLAIKNTCCLQYKRTNRSYCYTCPKVTAQERANWKS</sequence>
<dbReference type="Pfam" id="PF06276">
    <property type="entry name" value="FhuF"/>
    <property type="match status" value="1"/>
</dbReference>